<dbReference type="Gene3D" id="1.10.8.430">
    <property type="entry name" value="Helical domain of apoptotic protease-activating factors"/>
    <property type="match status" value="1"/>
</dbReference>
<accession>A0A8J3ZEF2</accession>
<dbReference type="GO" id="GO:0043531">
    <property type="term" value="F:ADP binding"/>
    <property type="evidence" value="ECO:0007669"/>
    <property type="project" value="InterPro"/>
</dbReference>
<dbReference type="InterPro" id="IPR019734">
    <property type="entry name" value="TPR_rpt"/>
</dbReference>
<dbReference type="GO" id="GO:0000160">
    <property type="term" value="P:phosphorelay signal transduction system"/>
    <property type="evidence" value="ECO:0007669"/>
    <property type="project" value="InterPro"/>
</dbReference>
<dbReference type="Gene3D" id="3.40.50.300">
    <property type="entry name" value="P-loop containing nucleotide triphosphate hydrolases"/>
    <property type="match status" value="1"/>
</dbReference>
<dbReference type="InterPro" id="IPR016032">
    <property type="entry name" value="Sig_transdc_resp-reg_C-effctor"/>
</dbReference>
<dbReference type="Proteomes" id="UP000612585">
    <property type="component" value="Unassembled WGS sequence"/>
</dbReference>
<feature type="DNA-binding region" description="OmpR/PhoB-type" evidence="6">
    <location>
        <begin position="1"/>
        <end position="91"/>
    </location>
</feature>
<evidence type="ECO:0000256" key="5">
    <source>
        <dbReference type="ARBA" id="ARBA00023163"/>
    </source>
</evidence>
<dbReference type="SMART" id="SM01043">
    <property type="entry name" value="BTAD"/>
    <property type="match status" value="1"/>
</dbReference>
<dbReference type="Pfam" id="PF03704">
    <property type="entry name" value="BTAD"/>
    <property type="match status" value="1"/>
</dbReference>
<evidence type="ECO:0000313" key="9">
    <source>
        <dbReference type="Proteomes" id="UP000612585"/>
    </source>
</evidence>
<dbReference type="InterPro" id="IPR001867">
    <property type="entry name" value="OmpR/PhoB-type_DNA-bd"/>
</dbReference>
<proteinExistence type="inferred from homology"/>
<dbReference type="InterPro" id="IPR005158">
    <property type="entry name" value="BTAD"/>
</dbReference>
<dbReference type="Pfam" id="PF13424">
    <property type="entry name" value="TPR_12"/>
    <property type="match status" value="1"/>
</dbReference>
<dbReference type="InterPro" id="IPR011990">
    <property type="entry name" value="TPR-like_helical_dom_sf"/>
</dbReference>
<dbReference type="InterPro" id="IPR027417">
    <property type="entry name" value="P-loop_NTPase"/>
</dbReference>
<dbReference type="Gene3D" id="1.10.10.10">
    <property type="entry name" value="Winged helix-like DNA-binding domain superfamily/Winged helix DNA-binding domain"/>
    <property type="match status" value="2"/>
</dbReference>
<dbReference type="CDD" id="cd15831">
    <property type="entry name" value="BTAD"/>
    <property type="match status" value="1"/>
</dbReference>
<organism evidence="8 9">
    <name type="scientific">Virgisporangium aurantiacum</name>
    <dbReference type="NCBI Taxonomy" id="175570"/>
    <lineage>
        <taxon>Bacteria</taxon>
        <taxon>Bacillati</taxon>
        <taxon>Actinomycetota</taxon>
        <taxon>Actinomycetes</taxon>
        <taxon>Micromonosporales</taxon>
        <taxon>Micromonosporaceae</taxon>
        <taxon>Virgisporangium</taxon>
    </lineage>
</organism>
<dbReference type="Pfam" id="PF00486">
    <property type="entry name" value="Trans_reg_C"/>
    <property type="match status" value="1"/>
</dbReference>
<dbReference type="AlphaFoldDB" id="A0A8J3ZEF2"/>
<dbReference type="SMART" id="SM00862">
    <property type="entry name" value="Trans_reg_C"/>
    <property type="match status" value="1"/>
</dbReference>
<evidence type="ECO:0000256" key="3">
    <source>
        <dbReference type="ARBA" id="ARBA00023015"/>
    </source>
</evidence>
<dbReference type="SUPFAM" id="SSF48452">
    <property type="entry name" value="TPR-like"/>
    <property type="match status" value="3"/>
</dbReference>
<evidence type="ECO:0000256" key="6">
    <source>
        <dbReference type="PROSITE-ProRule" id="PRU01091"/>
    </source>
</evidence>
<keyword evidence="5" id="KW-0804">Transcription</keyword>
<dbReference type="InterPro" id="IPR036388">
    <property type="entry name" value="WH-like_DNA-bd_sf"/>
</dbReference>
<keyword evidence="2" id="KW-0677">Repeat</keyword>
<evidence type="ECO:0000256" key="4">
    <source>
        <dbReference type="ARBA" id="ARBA00023125"/>
    </source>
</evidence>
<feature type="domain" description="OmpR/PhoB-type" evidence="7">
    <location>
        <begin position="1"/>
        <end position="91"/>
    </location>
</feature>
<comment type="caution">
    <text evidence="8">The sequence shown here is derived from an EMBL/GenBank/DDBJ whole genome shotgun (WGS) entry which is preliminary data.</text>
</comment>
<dbReference type="Gene3D" id="1.25.40.10">
    <property type="entry name" value="Tetratricopeptide repeat domain"/>
    <property type="match status" value="3"/>
</dbReference>
<dbReference type="EMBL" id="BOPG01000051">
    <property type="protein sequence ID" value="GIJ60285.1"/>
    <property type="molecule type" value="Genomic_DNA"/>
</dbReference>
<comment type="similarity">
    <text evidence="1">Belongs to the AfsR/DnrI/RedD regulatory family.</text>
</comment>
<dbReference type="PANTHER" id="PTHR35807">
    <property type="entry name" value="TRANSCRIPTIONAL REGULATOR REDD-RELATED"/>
    <property type="match status" value="1"/>
</dbReference>
<gene>
    <name evidence="8" type="ORF">Vau01_078010</name>
</gene>
<evidence type="ECO:0000259" key="7">
    <source>
        <dbReference type="PROSITE" id="PS51755"/>
    </source>
</evidence>
<dbReference type="InterPro" id="IPR003593">
    <property type="entry name" value="AAA+_ATPase"/>
</dbReference>
<dbReference type="PRINTS" id="PR00364">
    <property type="entry name" value="DISEASERSIST"/>
</dbReference>
<dbReference type="GO" id="GO:0003677">
    <property type="term" value="F:DNA binding"/>
    <property type="evidence" value="ECO:0007669"/>
    <property type="project" value="UniProtKB-UniRule"/>
</dbReference>
<dbReference type="GO" id="GO:0006355">
    <property type="term" value="P:regulation of DNA-templated transcription"/>
    <property type="evidence" value="ECO:0007669"/>
    <property type="project" value="InterPro"/>
</dbReference>
<sequence length="1004" mass="108178">MEFGILGPVEVHDRGRLLPSGSGRERLVLATLLVNAERLTPTELLVARLWDRPPDSAKAQLHNLISNLRRRFRGADASLIETRPAGYTLRLGPHRLDLATFRGLAERGRAAAATGDHTVAVALLDQALSLWRGPALADVADALAGEVRATLHQERLAAAEIKLDAALALGDYDAALRDVEPLVADNPYAERLYSRQMLALAGVGRRAEALTVYRRAHRRFFDDLGVEPGPALRTTQRRILRGDPLGTAIATAVRPVPRQLPPAAPLTGRGQLLDRVVRELEGTAPVVLLVGPGGVGKSALAVSAGHGLTAVFSNGQLYADLRGSHDQPADPYRILERFLRALGVDSGQMPTDPEERVTLYRSHLADGRTLVVLDDAGDEPQVRPLLPGAGGVVVTSRRQLGALLTAVRVEVPALPTEEAVRLLAKGAGAARVAAEPEAAREIVRLCGGLPLAVCIAAARLAPRPDATLDEFRRRLAAHRGRLDELTVGDLDVRASIALSCDALPADARRLLQRLGSFATADWPEWVAQALLDVTPAQTRKLVDELTDVHLVEPLGLDIVGQRRYRLHELVAEYARERHASDETPVEWARALERALTGWLALAGEADMLLGDPAGECDEGVAPPPDSGVHAVRASPLDWFETERAGLVVAVDHASRSELPDIAGALALRLSAFFWHRCYADDWEQVLHQAISCVRASGSDPLLARLLDGLFKAHLHRDRYAQLPEIAAEHLAVAGRLGDPERHVVALRNSGLAALHAGRAREAFDRLEQAVTEARGPAVADGLLCDCLDTLGFALWEVGDAATAVPLLEEAVALDGAPGRSLRTALHRYHYGLALTDIGKLDDAERALGAALRTSQEVRDDLGTAYVEQAMADVDIRQGRWSDAAARLDRALVAHQKLGRPDGLAETLRALADLAAAEGRWAEALIPLRRALDVWRGTGSQPQIVRVLARLDRISAAAGDEAAAATYRAERRSVLAALNLDEASMRVPPFLTDDGPERSMPSDDR</sequence>
<evidence type="ECO:0000256" key="2">
    <source>
        <dbReference type="ARBA" id="ARBA00022737"/>
    </source>
</evidence>
<dbReference type="SUPFAM" id="SSF46894">
    <property type="entry name" value="C-terminal effector domain of the bipartite response regulators"/>
    <property type="match status" value="1"/>
</dbReference>
<dbReference type="InterPro" id="IPR002182">
    <property type="entry name" value="NB-ARC"/>
</dbReference>
<dbReference type="SMART" id="SM00382">
    <property type="entry name" value="AAA"/>
    <property type="match status" value="1"/>
</dbReference>
<evidence type="ECO:0000256" key="1">
    <source>
        <dbReference type="ARBA" id="ARBA00005820"/>
    </source>
</evidence>
<dbReference type="PANTHER" id="PTHR35807:SF1">
    <property type="entry name" value="TRANSCRIPTIONAL REGULATOR REDD"/>
    <property type="match status" value="1"/>
</dbReference>
<dbReference type="Pfam" id="PF00931">
    <property type="entry name" value="NB-ARC"/>
    <property type="match status" value="1"/>
</dbReference>
<keyword evidence="3" id="KW-0805">Transcription regulation</keyword>
<name>A0A8J3ZEF2_9ACTN</name>
<protein>
    <submittedName>
        <fullName evidence="8">SARP family transcriptional regulator</fullName>
    </submittedName>
</protein>
<reference evidence="8" key="1">
    <citation type="submission" date="2021-01" db="EMBL/GenBank/DDBJ databases">
        <title>Whole genome shotgun sequence of Virgisporangium aurantiacum NBRC 16421.</title>
        <authorList>
            <person name="Komaki H."/>
            <person name="Tamura T."/>
        </authorList>
    </citation>
    <scope>NUCLEOTIDE SEQUENCE</scope>
    <source>
        <strain evidence="8">NBRC 16421</strain>
    </source>
</reference>
<dbReference type="SUPFAM" id="SSF52540">
    <property type="entry name" value="P-loop containing nucleoside triphosphate hydrolases"/>
    <property type="match status" value="1"/>
</dbReference>
<keyword evidence="4 6" id="KW-0238">DNA-binding</keyword>
<dbReference type="SMART" id="SM00028">
    <property type="entry name" value="TPR"/>
    <property type="match status" value="5"/>
</dbReference>
<dbReference type="PROSITE" id="PS51755">
    <property type="entry name" value="OMPR_PHOB"/>
    <property type="match status" value="1"/>
</dbReference>
<evidence type="ECO:0000313" key="8">
    <source>
        <dbReference type="EMBL" id="GIJ60285.1"/>
    </source>
</evidence>
<keyword evidence="9" id="KW-1185">Reference proteome</keyword>
<dbReference type="InterPro" id="IPR042197">
    <property type="entry name" value="Apaf_helical"/>
</dbReference>
<dbReference type="RefSeq" id="WP_204004354.1">
    <property type="nucleotide sequence ID" value="NZ_BOPG01000051.1"/>
</dbReference>
<dbReference type="InterPro" id="IPR051677">
    <property type="entry name" value="AfsR-DnrI-RedD_regulator"/>
</dbReference>